<dbReference type="PATRIC" id="fig|227377.7.peg.170"/>
<dbReference type="Gene3D" id="3.90.226.10">
    <property type="entry name" value="2-enoyl-CoA Hydratase, Chain A, domain 1"/>
    <property type="match status" value="1"/>
</dbReference>
<dbReference type="Proteomes" id="UP000002671">
    <property type="component" value="Chromosome"/>
</dbReference>
<accession>Q83EZ0</accession>
<evidence type="ECO:0000313" key="3">
    <source>
        <dbReference type="Proteomes" id="UP000002671"/>
    </source>
</evidence>
<dbReference type="Pfam" id="PF00378">
    <property type="entry name" value="ECH_1"/>
    <property type="match status" value="1"/>
</dbReference>
<name>Q83EZ0_COXBU</name>
<dbReference type="GeneID" id="1208039"/>
<dbReference type="KEGG" id="cbu:CBU_0167"/>
<dbReference type="GO" id="GO:0004300">
    <property type="term" value="F:enoyl-CoA hydratase activity"/>
    <property type="evidence" value="ECO:0007669"/>
    <property type="project" value="UniProtKB-EC"/>
</dbReference>
<dbReference type="GO" id="GO:0004490">
    <property type="term" value="F:methylglutaconyl-CoA hydratase activity"/>
    <property type="evidence" value="ECO:0000318"/>
    <property type="project" value="GO_Central"/>
</dbReference>
<dbReference type="HOGENOM" id="CLU_1445417_0_0_6"/>
<keyword evidence="3" id="KW-1185">Reference proteome</keyword>
<reference evidence="2 3" key="2">
    <citation type="journal article" date="2009" name="Infect. Immun.">
        <title>Comparative genomics reveal extensive transposon-mediated genomic plasticity and diversity among potential effector proteins within the genus Coxiella.</title>
        <authorList>
            <person name="Beare P.A."/>
            <person name="Unsworth N."/>
            <person name="Andoh M."/>
            <person name="Voth D.E."/>
            <person name="Omsland A."/>
            <person name="Gilk S.D."/>
            <person name="Williams K.P."/>
            <person name="Sobral B.W."/>
            <person name="Kupko J.J.III."/>
            <person name="Porcella S.F."/>
            <person name="Samuel J.E."/>
            <person name="Heinzen R.A."/>
        </authorList>
    </citation>
    <scope>NUCLEOTIDE SEQUENCE [LARGE SCALE GENOMIC DNA]</scope>
    <source>
        <strain evidence="3">RSA 493 / Nine Mile phase I</strain>
    </source>
</reference>
<dbReference type="OrthoDB" id="9807606at2"/>
<dbReference type="PANTHER" id="PTHR42964">
    <property type="entry name" value="ENOYL-COA HYDRATASE"/>
    <property type="match status" value="1"/>
</dbReference>
<dbReference type="EC" id="4.2.1.17" evidence="2"/>
<dbReference type="AlphaFoldDB" id="Q83EZ0"/>
<dbReference type="EMBL" id="AE016828">
    <property type="protein sequence ID" value="AAO89727.1"/>
    <property type="molecule type" value="Genomic_DNA"/>
</dbReference>
<dbReference type="SUPFAM" id="SSF52096">
    <property type="entry name" value="ClpP/crotonase"/>
    <property type="match status" value="1"/>
</dbReference>
<dbReference type="InterPro" id="IPR051683">
    <property type="entry name" value="Enoyl-CoA_Hydratase/Isomerase"/>
</dbReference>
<keyword evidence="2" id="KW-0456">Lyase</keyword>
<comment type="similarity">
    <text evidence="1">Belongs to the enoyl-CoA hydratase/isomerase family.</text>
</comment>
<dbReference type="GO" id="GO:0046247">
    <property type="term" value="P:terpene catabolic process"/>
    <property type="evidence" value="ECO:0000318"/>
    <property type="project" value="GO_Central"/>
</dbReference>
<evidence type="ECO:0000256" key="1">
    <source>
        <dbReference type="ARBA" id="ARBA00005254"/>
    </source>
</evidence>
<dbReference type="InterPro" id="IPR001753">
    <property type="entry name" value="Enoyl-CoA_hydra/iso"/>
</dbReference>
<reference evidence="2 3" key="1">
    <citation type="journal article" date="2003" name="Proc. Natl. Acad. Sci. U.S.A.">
        <title>Complete genome sequence of the Q-fever pathogen, Coxiella burnetii.</title>
        <authorList>
            <person name="Seshadri R."/>
            <person name="Paulsen I.T."/>
            <person name="Eisen J.A."/>
            <person name="Read T.D."/>
            <person name="Nelson K.E."/>
            <person name="Nelson W.C."/>
            <person name="Ward N.L."/>
            <person name="Tettelin H."/>
            <person name="Davidsen T.M."/>
            <person name="Beanan M.J."/>
            <person name="Deboy R.T."/>
            <person name="Daugherty S.C."/>
            <person name="Brinkac L.M."/>
            <person name="Madupu R."/>
            <person name="Dodson R.J."/>
            <person name="Khouri H.M."/>
            <person name="Lee K.H."/>
            <person name="Carty H.A."/>
            <person name="Scanlan D."/>
            <person name="Heinzen R.A."/>
            <person name="Thompson H.A."/>
            <person name="Samuel J.E."/>
            <person name="Fraser C.M."/>
            <person name="Heidelberg J.F."/>
        </authorList>
    </citation>
    <scope>NUCLEOTIDE SEQUENCE [LARGE SCALE GENOMIC DNA]</scope>
    <source>
        <strain evidence="3">RSA 493 / Nine Mile phase I</strain>
    </source>
</reference>
<dbReference type="RefSeq" id="NP_819213.1">
    <property type="nucleotide sequence ID" value="NC_002971.4"/>
</dbReference>
<protein>
    <submittedName>
        <fullName evidence="2">Enoyl-CoA hydratase</fullName>
        <ecNumber evidence="2">4.2.1.17</ecNumber>
    </submittedName>
</protein>
<organism evidence="2 3">
    <name type="scientific">Coxiella burnetii (strain RSA 493 / Nine Mile phase I)</name>
    <dbReference type="NCBI Taxonomy" id="227377"/>
    <lineage>
        <taxon>Bacteria</taxon>
        <taxon>Pseudomonadati</taxon>
        <taxon>Pseudomonadota</taxon>
        <taxon>Gammaproteobacteria</taxon>
        <taxon>Legionellales</taxon>
        <taxon>Coxiellaceae</taxon>
        <taxon>Coxiella</taxon>
    </lineage>
</organism>
<gene>
    <name evidence="2" type="primary">pksH</name>
    <name evidence="2" type="ordered locus">CBU_0167</name>
</gene>
<dbReference type="eggNOG" id="COG1024">
    <property type="taxonomic scope" value="Bacteria"/>
</dbReference>
<dbReference type="EnsemblBacteria" id="AAO89727">
    <property type="protein sequence ID" value="AAO89727"/>
    <property type="gene ID" value="CBU_0167"/>
</dbReference>
<dbReference type="STRING" id="227377.CBU_0167"/>
<dbReference type="RefSeq" id="WP_010957414.1">
    <property type="nucleotide sequence ID" value="NC_002971.4"/>
</dbReference>
<sequence>MLVSNDIYLNRFYNNKHHINDKNTVDSLADSASQTILQGQIGVFCTGMDFTNLQPPKSRQPSDNTLYIKLLHRFVTFSRIIISCVEGAVIAGGMGLVASSDLVVATSQSQFSLSEAIWGLLPVCVTPYLIRRVGFQAAYRLGFTTETIDAKEAYRLQLIDLLSDEPLKKFTPMSCALAVLIYARLKD</sequence>
<dbReference type="PANTHER" id="PTHR42964:SF1">
    <property type="entry name" value="POLYKETIDE BIOSYNTHESIS ENOYL-COA HYDRATASE PKSH-RELATED"/>
    <property type="match status" value="1"/>
</dbReference>
<evidence type="ECO:0000313" key="2">
    <source>
        <dbReference type="EMBL" id="AAO89727.1"/>
    </source>
</evidence>
<proteinExistence type="inferred from homology"/>
<dbReference type="InterPro" id="IPR029045">
    <property type="entry name" value="ClpP/crotonase-like_dom_sf"/>
</dbReference>
<dbReference type="CDD" id="cd06558">
    <property type="entry name" value="crotonase-like"/>
    <property type="match status" value="1"/>
</dbReference>